<evidence type="ECO:0000256" key="8">
    <source>
        <dbReference type="ARBA" id="ARBA00022660"/>
    </source>
</evidence>
<protein>
    <recommendedName>
        <fullName evidence="5">NADH dehydrogenase [ubiquinone] 1 beta subcomplex subunit 9</fullName>
    </recommendedName>
    <alternativeName>
        <fullName evidence="14">Complex I-B22</fullName>
    </alternativeName>
    <alternativeName>
        <fullName evidence="15">NADH-ubiquinone oxidoreductase B22 subunit</fullName>
    </alternativeName>
</protein>
<comment type="function">
    <text evidence="1">Accessory subunit of the mitochondrial membrane respiratory chain NADH dehydrogenase (Complex I), that is believed to be not involved in catalysis. Complex I functions in the transfer of electrons from NADH to the respiratory chain. The immediate electron acceptor for the enzyme is believed to be ubiquinone.</text>
</comment>
<keyword evidence="13" id="KW-0472">Membrane</keyword>
<evidence type="ECO:0000256" key="6">
    <source>
        <dbReference type="ARBA" id="ARBA00022448"/>
    </source>
</evidence>
<accession>A0AA38FD75</accession>
<evidence type="ECO:0000256" key="15">
    <source>
        <dbReference type="ARBA" id="ARBA00032528"/>
    </source>
</evidence>
<evidence type="ECO:0000256" key="10">
    <source>
        <dbReference type="ARBA" id="ARBA00022982"/>
    </source>
</evidence>
<comment type="caution">
    <text evidence="17">The sequence shown here is derived from an EMBL/GenBank/DDBJ whole genome shotgun (WGS) entry which is preliminary data.</text>
</comment>
<evidence type="ECO:0000313" key="18">
    <source>
        <dbReference type="Proteomes" id="UP000824469"/>
    </source>
</evidence>
<keyword evidence="9" id="KW-0999">Mitochondrion inner membrane</keyword>
<keyword evidence="7" id="KW-0597">Phosphoprotein</keyword>
<sequence>MSLTSTGFAARRVAQQERVRILYRRSLKNALSWVVRRQLFWEDASRVRDEFEANRHVDDIDRIDRMIEAAEAKLTRWSHPDPYIVPWAPKGSKFARNPPVPEVEIVFDYGLE</sequence>
<evidence type="ECO:0000256" key="9">
    <source>
        <dbReference type="ARBA" id="ARBA00022792"/>
    </source>
</evidence>
<feature type="domain" description="Complex 1 LYR protein" evidence="16">
    <location>
        <begin position="18"/>
        <end position="75"/>
    </location>
</feature>
<evidence type="ECO:0000313" key="17">
    <source>
        <dbReference type="EMBL" id="KAH9297700.1"/>
    </source>
</evidence>
<gene>
    <name evidence="17" type="ORF">KI387_029382</name>
</gene>
<evidence type="ECO:0000256" key="2">
    <source>
        <dbReference type="ARBA" id="ARBA00004443"/>
    </source>
</evidence>
<dbReference type="OMA" id="KWERNAP"/>
<keyword evidence="18" id="KW-1185">Reference proteome</keyword>
<dbReference type="Proteomes" id="UP000824469">
    <property type="component" value="Unassembled WGS sequence"/>
</dbReference>
<comment type="subcellular location">
    <subcellularLocation>
        <location evidence="2">Mitochondrion inner membrane</location>
        <topology evidence="2">Peripheral membrane protein</topology>
        <orientation evidence="2">Matrix side</orientation>
    </subcellularLocation>
</comment>
<dbReference type="PANTHER" id="PTHR12868:SF0">
    <property type="entry name" value="NADH DEHYDROGENASE [UBIQUINONE] 1 BETA SUBCOMPLEX SUBUNIT 9"/>
    <property type="match status" value="1"/>
</dbReference>
<keyword evidence="6" id="KW-0813">Transport</keyword>
<dbReference type="PANTHER" id="PTHR12868">
    <property type="entry name" value="NADH-UBIQUINONE OXIDOREDUCTASE B22 SUBUNIT"/>
    <property type="match status" value="1"/>
</dbReference>
<dbReference type="GO" id="GO:0006120">
    <property type="term" value="P:mitochondrial electron transport, NADH to ubiquinone"/>
    <property type="evidence" value="ECO:0007669"/>
    <property type="project" value="InterPro"/>
</dbReference>
<evidence type="ECO:0000259" key="16">
    <source>
        <dbReference type="Pfam" id="PF05347"/>
    </source>
</evidence>
<dbReference type="EMBL" id="JAHRHJ020000010">
    <property type="protein sequence ID" value="KAH9297700.1"/>
    <property type="molecule type" value="Genomic_DNA"/>
</dbReference>
<dbReference type="AlphaFoldDB" id="A0AA38FD75"/>
<evidence type="ECO:0000256" key="7">
    <source>
        <dbReference type="ARBA" id="ARBA00022553"/>
    </source>
</evidence>
<proteinExistence type="inferred from homology"/>
<keyword evidence="11" id="KW-0007">Acetylation</keyword>
<evidence type="ECO:0000256" key="12">
    <source>
        <dbReference type="ARBA" id="ARBA00023128"/>
    </source>
</evidence>
<evidence type="ECO:0000256" key="1">
    <source>
        <dbReference type="ARBA" id="ARBA00002920"/>
    </source>
</evidence>
<evidence type="ECO:0000256" key="4">
    <source>
        <dbReference type="ARBA" id="ARBA00011790"/>
    </source>
</evidence>
<comment type="similarity">
    <text evidence="3">Belongs to the complex I LYR family.</text>
</comment>
<name>A0AA38FD75_TAXCH</name>
<evidence type="ECO:0000256" key="3">
    <source>
        <dbReference type="ARBA" id="ARBA00009508"/>
    </source>
</evidence>
<dbReference type="InterPro" id="IPR045292">
    <property type="entry name" value="Complex1_LYR_NDUFB9_LYRM3"/>
</dbReference>
<dbReference type="InterPro" id="IPR033034">
    <property type="entry name" value="NDUFB9"/>
</dbReference>
<evidence type="ECO:0000256" key="11">
    <source>
        <dbReference type="ARBA" id="ARBA00022990"/>
    </source>
</evidence>
<evidence type="ECO:0000256" key="5">
    <source>
        <dbReference type="ARBA" id="ARBA00018684"/>
    </source>
</evidence>
<evidence type="ECO:0000256" key="14">
    <source>
        <dbReference type="ARBA" id="ARBA00030192"/>
    </source>
</evidence>
<organism evidence="17 18">
    <name type="scientific">Taxus chinensis</name>
    <name type="common">Chinese yew</name>
    <name type="synonym">Taxus wallichiana var. chinensis</name>
    <dbReference type="NCBI Taxonomy" id="29808"/>
    <lineage>
        <taxon>Eukaryota</taxon>
        <taxon>Viridiplantae</taxon>
        <taxon>Streptophyta</taxon>
        <taxon>Embryophyta</taxon>
        <taxon>Tracheophyta</taxon>
        <taxon>Spermatophyta</taxon>
        <taxon>Pinopsida</taxon>
        <taxon>Pinidae</taxon>
        <taxon>Conifers II</taxon>
        <taxon>Cupressales</taxon>
        <taxon>Taxaceae</taxon>
        <taxon>Taxus</taxon>
    </lineage>
</organism>
<feature type="non-terminal residue" evidence="17">
    <location>
        <position position="112"/>
    </location>
</feature>
<dbReference type="InterPro" id="IPR008011">
    <property type="entry name" value="Complex1_LYR_dom"/>
</dbReference>
<reference evidence="17 18" key="1">
    <citation type="journal article" date="2021" name="Nat. Plants">
        <title>The Taxus genome provides insights into paclitaxel biosynthesis.</title>
        <authorList>
            <person name="Xiong X."/>
            <person name="Gou J."/>
            <person name="Liao Q."/>
            <person name="Li Y."/>
            <person name="Zhou Q."/>
            <person name="Bi G."/>
            <person name="Li C."/>
            <person name="Du R."/>
            <person name="Wang X."/>
            <person name="Sun T."/>
            <person name="Guo L."/>
            <person name="Liang H."/>
            <person name="Lu P."/>
            <person name="Wu Y."/>
            <person name="Zhang Z."/>
            <person name="Ro D.K."/>
            <person name="Shang Y."/>
            <person name="Huang S."/>
            <person name="Yan J."/>
        </authorList>
    </citation>
    <scope>NUCLEOTIDE SEQUENCE [LARGE SCALE GENOMIC DNA]</scope>
    <source>
        <strain evidence="17">Ta-2019</strain>
    </source>
</reference>
<dbReference type="CDD" id="cd20263">
    <property type="entry name" value="Complex1_LYR_NDUFB9_LYRM3"/>
    <property type="match status" value="1"/>
</dbReference>
<dbReference type="GO" id="GO:0005743">
    <property type="term" value="C:mitochondrial inner membrane"/>
    <property type="evidence" value="ECO:0007669"/>
    <property type="project" value="UniProtKB-SubCell"/>
</dbReference>
<dbReference type="Pfam" id="PF05347">
    <property type="entry name" value="Complex1_LYR"/>
    <property type="match status" value="1"/>
</dbReference>
<evidence type="ECO:0000256" key="13">
    <source>
        <dbReference type="ARBA" id="ARBA00023136"/>
    </source>
</evidence>
<keyword evidence="12" id="KW-0496">Mitochondrion</keyword>
<comment type="subunit">
    <text evidence="4">Mammalian complex I is composed of 45 different subunits.</text>
</comment>
<keyword evidence="10" id="KW-0249">Electron transport</keyword>
<keyword evidence="8" id="KW-0679">Respiratory chain</keyword>